<dbReference type="SUPFAM" id="SSF102405">
    <property type="entry name" value="MCP/YpsA-like"/>
    <property type="match status" value="1"/>
</dbReference>
<sequence>MTIQSICLFCGSNSGSNPAYAEAAGELGRELAARDITLVYGGGNIGLMGVAADAALAAGGRVIGVIPGFLRDKEVAHDGLSELHVTQTMHERKALMEDLSGGFIALPGGFGTYDELFEMLTWGQLSVHQKPIGLLNVAGFFDPLLAMVQHGVREGFIREDNLALFVVADTLPALLERMNAYRANPAAKWLSHDSV</sequence>
<keyword evidence="3" id="KW-0378">Hydrolase</keyword>
<dbReference type="Gene3D" id="3.40.50.450">
    <property type="match status" value="1"/>
</dbReference>
<comment type="catalytic activity">
    <reaction evidence="1">
        <text>AMP + H2O = D-ribose 5-phosphate + adenine</text>
        <dbReference type="Rhea" id="RHEA:20129"/>
        <dbReference type="ChEBI" id="CHEBI:15377"/>
        <dbReference type="ChEBI" id="CHEBI:16708"/>
        <dbReference type="ChEBI" id="CHEBI:78346"/>
        <dbReference type="ChEBI" id="CHEBI:456215"/>
        <dbReference type="EC" id="3.2.2.4"/>
    </reaction>
</comment>
<keyword evidence="3" id="KW-0203">Cytokinin biosynthesis</keyword>
<keyword evidence="5" id="KW-1185">Reference proteome</keyword>
<dbReference type="Proteomes" id="UP001595636">
    <property type="component" value="Unassembled WGS sequence"/>
</dbReference>
<proteinExistence type="inferred from homology"/>
<dbReference type="PANTHER" id="PTHR31223:SF70">
    <property type="entry name" value="LOG FAMILY PROTEIN YJL055W"/>
    <property type="match status" value="1"/>
</dbReference>
<dbReference type="EMBL" id="JBHRYH010000017">
    <property type="protein sequence ID" value="MFC3626111.1"/>
    <property type="molecule type" value="Genomic_DNA"/>
</dbReference>
<dbReference type="InterPro" id="IPR031100">
    <property type="entry name" value="LOG_fam"/>
</dbReference>
<evidence type="ECO:0000256" key="2">
    <source>
        <dbReference type="ARBA" id="ARBA00006763"/>
    </source>
</evidence>
<protein>
    <recommendedName>
        <fullName evidence="3">Cytokinin riboside 5'-monophosphate phosphoribohydrolase</fullName>
        <ecNumber evidence="3">3.2.2.n1</ecNumber>
    </recommendedName>
</protein>
<name>A0ABV7TTR0_9NEIS</name>
<comment type="caution">
    <text evidence="4">The sequence shown here is derived from an EMBL/GenBank/DDBJ whole genome shotgun (WGS) entry which is preliminary data.</text>
</comment>
<gene>
    <name evidence="4" type="ORF">ACFOKJ_08170</name>
</gene>
<dbReference type="EC" id="3.2.2.n1" evidence="3"/>
<organism evidence="4 5">
    <name type="scientific">Vogesella amnigena</name>
    <dbReference type="NCBI Taxonomy" id="1507449"/>
    <lineage>
        <taxon>Bacteria</taxon>
        <taxon>Pseudomonadati</taxon>
        <taxon>Pseudomonadota</taxon>
        <taxon>Betaproteobacteria</taxon>
        <taxon>Neisseriales</taxon>
        <taxon>Chromobacteriaceae</taxon>
        <taxon>Vogesella</taxon>
    </lineage>
</organism>
<comment type="similarity">
    <text evidence="2 3">Belongs to the LOG family.</text>
</comment>
<dbReference type="PANTHER" id="PTHR31223">
    <property type="entry name" value="LOG FAMILY PROTEIN YJL055W"/>
    <property type="match status" value="1"/>
</dbReference>
<dbReference type="Pfam" id="PF03641">
    <property type="entry name" value="Lysine_decarbox"/>
    <property type="match status" value="1"/>
</dbReference>
<accession>A0ABV7TTR0</accession>
<evidence type="ECO:0000313" key="5">
    <source>
        <dbReference type="Proteomes" id="UP001595636"/>
    </source>
</evidence>
<dbReference type="NCBIfam" id="TIGR00730">
    <property type="entry name" value="Rossman fold protein, TIGR00730 family"/>
    <property type="match status" value="1"/>
</dbReference>
<evidence type="ECO:0000256" key="1">
    <source>
        <dbReference type="ARBA" id="ARBA00000274"/>
    </source>
</evidence>
<dbReference type="RefSeq" id="WP_390278410.1">
    <property type="nucleotide sequence ID" value="NZ_JBHRYH010000017.1"/>
</dbReference>
<dbReference type="InterPro" id="IPR005269">
    <property type="entry name" value="LOG"/>
</dbReference>
<evidence type="ECO:0000256" key="3">
    <source>
        <dbReference type="RuleBase" id="RU363015"/>
    </source>
</evidence>
<reference evidence="5" key="1">
    <citation type="journal article" date="2019" name="Int. J. Syst. Evol. Microbiol.">
        <title>The Global Catalogue of Microorganisms (GCM) 10K type strain sequencing project: providing services to taxonomists for standard genome sequencing and annotation.</title>
        <authorList>
            <consortium name="The Broad Institute Genomics Platform"/>
            <consortium name="The Broad Institute Genome Sequencing Center for Infectious Disease"/>
            <person name="Wu L."/>
            <person name="Ma J."/>
        </authorList>
    </citation>
    <scope>NUCLEOTIDE SEQUENCE [LARGE SCALE GENOMIC DNA]</scope>
    <source>
        <strain evidence="5">KCTC 42195</strain>
    </source>
</reference>
<evidence type="ECO:0000313" key="4">
    <source>
        <dbReference type="EMBL" id="MFC3626111.1"/>
    </source>
</evidence>